<dbReference type="RefSeq" id="WP_090236385.1">
    <property type="nucleotide sequence ID" value="NZ_FOJW01000006.1"/>
</dbReference>
<dbReference type="Pfam" id="PF00462">
    <property type="entry name" value="Glutaredoxin"/>
    <property type="match status" value="1"/>
</dbReference>
<dbReference type="Gene3D" id="3.40.30.10">
    <property type="entry name" value="Glutaredoxin"/>
    <property type="match status" value="1"/>
</dbReference>
<dbReference type="InterPro" id="IPR002109">
    <property type="entry name" value="Glutaredoxin"/>
</dbReference>
<dbReference type="Proteomes" id="UP000198642">
    <property type="component" value="Unassembled WGS sequence"/>
</dbReference>
<dbReference type="AlphaFoldDB" id="A0A1I0XTY8"/>
<dbReference type="STRING" id="237679.SAMN04488072_1065"/>
<reference evidence="2 3" key="1">
    <citation type="submission" date="2016-10" db="EMBL/GenBank/DDBJ databases">
        <authorList>
            <person name="de Groot N.N."/>
        </authorList>
    </citation>
    <scope>NUCLEOTIDE SEQUENCE [LARGE SCALE GENOMIC DNA]</scope>
    <source>
        <strain evidence="2 3">CGMCC 1.3702</strain>
    </source>
</reference>
<name>A0A1I0XTY8_9BACI</name>
<dbReference type="InterPro" id="IPR036249">
    <property type="entry name" value="Thioredoxin-like_sf"/>
</dbReference>
<proteinExistence type="predicted"/>
<dbReference type="OrthoDB" id="9795531at2"/>
<evidence type="ECO:0000259" key="1">
    <source>
        <dbReference type="Pfam" id="PF00462"/>
    </source>
</evidence>
<evidence type="ECO:0000313" key="3">
    <source>
        <dbReference type="Proteomes" id="UP000198642"/>
    </source>
</evidence>
<protein>
    <submittedName>
        <fullName evidence="2">Glutaredoxin-related protein</fullName>
    </submittedName>
</protein>
<dbReference type="EMBL" id="FOJW01000006">
    <property type="protein sequence ID" value="SFB04374.1"/>
    <property type="molecule type" value="Genomic_DNA"/>
</dbReference>
<gene>
    <name evidence="2" type="ORF">SAMN04488072_1065</name>
</gene>
<dbReference type="CDD" id="cd02976">
    <property type="entry name" value="NrdH"/>
    <property type="match status" value="1"/>
</dbReference>
<organism evidence="2 3">
    <name type="scientific">Lentibacillus halodurans</name>
    <dbReference type="NCBI Taxonomy" id="237679"/>
    <lineage>
        <taxon>Bacteria</taxon>
        <taxon>Bacillati</taxon>
        <taxon>Bacillota</taxon>
        <taxon>Bacilli</taxon>
        <taxon>Bacillales</taxon>
        <taxon>Bacillaceae</taxon>
        <taxon>Lentibacillus</taxon>
    </lineage>
</organism>
<evidence type="ECO:0000313" key="2">
    <source>
        <dbReference type="EMBL" id="SFB04374.1"/>
    </source>
</evidence>
<feature type="domain" description="Glutaredoxin" evidence="1">
    <location>
        <begin position="16"/>
        <end position="64"/>
    </location>
</feature>
<sequence>MNGRDIIVYISENSLQCEQLLDQLDQSDIHYECRNVTENQKYLDQLQKEGIFGTPATFVNNKVVLGSQFNKIKQNLGMSEHYQSYNSFNKR</sequence>
<keyword evidence="3" id="KW-1185">Reference proteome</keyword>
<accession>A0A1I0XTY8</accession>
<dbReference type="SUPFAM" id="SSF52833">
    <property type="entry name" value="Thioredoxin-like"/>
    <property type="match status" value="1"/>
</dbReference>